<protein>
    <recommendedName>
        <fullName evidence="4 11">U3 small nucleolar RNA-associated protein 10</fullName>
    </recommendedName>
</protein>
<evidence type="ECO:0000256" key="4">
    <source>
        <dbReference type="ARBA" id="ARBA00015399"/>
    </source>
</evidence>
<evidence type="ECO:0000256" key="10">
    <source>
        <dbReference type="PROSITE-ProRule" id="PRU00103"/>
    </source>
</evidence>
<comment type="subunit">
    <text evidence="3 11">Component of the ribosomal small subunit (SSU) processome.</text>
</comment>
<feature type="domain" description="BP28 C-terminal" evidence="13">
    <location>
        <begin position="1486"/>
        <end position="1639"/>
    </location>
</feature>
<evidence type="ECO:0000256" key="3">
    <source>
        <dbReference type="ARBA" id="ARBA00011399"/>
    </source>
</evidence>
<dbReference type="PANTHER" id="PTHR13457">
    <property type="entry name" value="BAP28"/>
    <property type="match status" value="1"/>
</dbReference>
<dbReference type="SMART" id="SM01036">
    <property type="entry name" value="BP28CT"/>
    <property type="match status" value="1"/>
</dbReference>
<dbReference type="InterPro" id="IPR040191">
    <property type="entry name" value="UTP10"/>
</dbReference>
<evidence type="ECO:0000259" key="13">
    <source>
        <dbReference type="SMART" id="SM01036"/>
    </source>
</evidence>
<comment type="function">
    <text evidence="9">Involved in nucleolar processing of pre-18S ribosomal RNA. Involved in ribosome biosynthesis.</text>
</comment>
<evidence type="ECO:0000256" key="8">
    <source>
        <dbReference type="ARBA" id="ARBA00023274"/>
    </source>
</evidence>
<evidence type="ECO:0000256" key="7">
    <source>
        <dbReference type="ARBA" id="ARBA00023242"/>
    </source>
</evidence>
<dbReference type="Pfam" id="PF12397">
    <property type="entry name" value="U3snoRNP10"/>
    <property type="match status" value="1"/>
</dbReference>
<comment type="similarity">
    <text evidence="2 11">Belongs to the HEATR1/UTP10 family.</text>
</comment>
<dbReference type="InterPro" id="IPR016024">
    <property type="entry name" value="ARM-type_fold"/>
</dbReference>
<dbReference type="Pfam" id="PF08146">
    <property type="entry name" value="BP28CT"/>
    <property type="match status" value="1"/>
</dbReference>
<dbReference type="InterPro" id="IPR022125">
    <property type="entry name" value="U3snoRNP10_N"/>
</dbReference>
<keyword evidence="6 11" id="KW-0698">rRNA processing</keyword>
<evidence type="ECO:0000256" key="12">
    <source>
        <dbReference type="SAM" id="MobiDB-lite"/>
    </source>
</evidence>
<reference evidence="14" key="1">
    <citation type="submission" date="2022-11" db="EMBL/GenBank/DDBJ databases">
        <title>Chromosomal genome sequence assembly and mating type (MAT) locus characterization of the leprose asexual lichenized fungus Lepraria neglecta (Nyl.) Erichsen.</title>
        <authorList>
            <person name="Allen J.L."/>
            <person name="Pfeffer B."/>
        </authorList>
    </citation>
    <scope>NUCLEOTIDE SEQUENCE</scope>
    <source>
        <strain evidence="14">Allen 5258</strain>
    </source>
</reference>
<evidence type="ECO:0000256" key="6">
    <source>
        <dbReference type="ARBA" id="ARBA00022552"/>
    </source>
</evidence>
<dbReference type="PANTHER" id="PTHR13457:SF1">
    <property type="entry name" value="HEAT REPEAT-CONTAINING PROTEIN 1"/>
    <property type="match status" value="1"/>
</dbReference>
<dbReference type="InterPro" id="IPR012954">
    <property type="entry name" value="BP28_C_dom"/>
</dbReference>
<name>A0AAE0DIF9_9LECA</name>
<dbReference type="SUPFAM" id="SSF48371">
    <property type="entry name" value="ARM repeat"/>
    <property type="match status" value="2"/>
</dbReference>
<keyword evidence="8 11" id="KW-0687">Ribonucleoprotein</keyword>
<feature type="region of interest" description="Disordered" evidence="12">
    <location>
        <begin position="883"/>
        <end position="910"/>
    </location>
</feature>
<keyword evidence="5 11" id="KW-0690">Ribosome biogenesis</keyword>
<sequence>MSTALATQLAQFRAQSTNSLDLRAQKNAHSQSLLFEPGVAATQDFDTIYQICYEGLEELCRLDSRFSGFVGNIFSEQSKQEDRTQMTAAQNQQLDGVLEEFLCLIGSKLLLKPAIKAVEWLVRRFRVHENNTTCLVISFLPLHTTPIFATLLSILPQKIPSTLKFLHPYIQSLANPPRHTIAYTASNNRPFLGALSAHVLRSSRLGYQHPALISFWASIATEAVTSMLDQARSARLESQKQNQEDVTLFFLPILNEGLSMEGVSDLRVGCYMVLTILASKANLGDGLITALMEAVTSDWAQTSHAGLICLSVLAQQSPNAKLPKRVFKAVLALEKFEDDLMTLREQYKVERLTLGLVLGVISGLKRTRDANRIRLLRTLMEAGLMDEASTTTAIQSVLSATQTMTPETNPNFDVQGSLTDLILRLADSSSIGWLVQTTIKEFDLDNGQIQRLQRSLQSNEETSTLMIEDVDMGDADEQTLTEDFETLTRRIPTRTAYEISFLSYSDSYVFGSLKHAFIAMSVSSTDVDRFSNLPVLRKSLAMSEPLFVSFFIRVWCGNSPVIARAAAIRSVSSCVGAEPLTADVQIILPYLVFALADRSPKVRRAAAGLALALVPAYAKENENEKTRAKLPILGQEQIYGQGKETKELSWLSTNETHRFLADFLVPGLEECLLDERHISKLVSDNLNGSKHGKATNTIHKDLKTTLRLAIFNYLCSHVVNTPLYSVKFRLLRMLNQIPKVGSTSRTKLLLPLLSNVVSQNQEEQESHCRQEELDPLRFLDQVVDIVTPADREGIQTLKAITQPEDQPTSPMLRAATLRHIQKVWPSMKSDLQASFAKMLLEQAVETTGRQAGDDQGAQAIETLRALPLPTAILQSFLEGLPTVSSGLPDKPPASKRRRTSHGQSMNTAHPGANELLSIVRQIIVVLELVEGSKPERHPELLNGLFHVFSDLQHSSSRSYTATGYLQLLAMDSMLAIVKKVENLSTLHVDRSAIRADVLVDCIRSTESPQVRNTALLLVSALATVAPELILHSVMPVFTFMGANVLHQDDDFSAYVVKQTMESIVPRLVQSLHKRKEGPFAGVSELLLSFAAAFAHIPTQRRFDLFTSLADKVGPSDYLFALFAVMLDKYQNNRKVLQFATDLAGHYDVKTRLQTIEKYLQVILDVRRPKPTISARLLTIDVDHTADDAVANLLPLAVAVLCDVGLVSKASRIFGNEGEDAVAIQSCYEMVLEQVFILSEQCKSNKKLDAKALLIRRQVLRSLEHRLHDRKLNQASQTACLAFLPHLIAVIEETPDIELRYTAISCVDCVTEKFGKKDPSAVLAAVQTISGKNCLGAAESSLQVISLLCLATIVEASGDMFISVVPKTFPAAINHLGASIAEDVEDESLHNAAYSFLGALLVYVPWAITGADLDRLLTISYESANAEIGELCAQSRLEALALVPKQVELRECFAALVRTWPSAMTGGPLAVKELLQILRQAIDLQPKSMIVKQSETLGGLFLKILDLRRVQLSPPTEDSYDANDIDEVEDAVNESAIAMIYKLNDATFRPLFLRILDWTTTPTSKKDDKARIYRQVTWYTFLLKFFDTLKSIVTSYAGLILEDSVEILKNFSPEDKSSMELWRRVTLTLSKTFEHDQDDFYQAPAHFAPVSTALLSQLTHAAEIPLLPELIPAIAELAVATDSSAHHKELNAAILKYMRSNSAAVRLAAVQCEKALTERLGEEWLALLPEMLPFISEALEDDDEGVEKEVQRWVVGIEGILGESLDPMLQ</sequence>
<dbReference type="GO" id="GO:0045943">
    <property type="term" value="P:positive regulation of transcription by RNA polymerase I"/>
    <property type="evidence" value="ECO:0007669"/>
    <property type="project" value="TreeGrafter"/>
</dbReference>
<keyword evidence="15" id="KW-1185">Reference proteome</keyword>
<dbReference type="InterPro" id="IPR056473">
    <property type="entry name" value="HEAT_Utp10/HEAT1"/>
</dbReference>
<evidence type="ECO:0000313" key="15">
    <source>
        <dbReference type="Proteomes" id="UP001276659"/>
    </source>
</evidence>
<dbReference type="GO" id="GO:0032040">
    <property type="term" value="C:small-subunit processome"/>
    <property type="evidence" value="ECO:0007669"/>
    <property type="project" value="TreeGrafter"/>
</dbReference>
<evidence type="ECO:0000256" key="2">
    <source>
        <dbReference type="ARBA" id="ARBA00010559"/>
    </source>
</evidence>
<accession>A0AAE0DIF9</accession>
<keyword evidence="7 11" id="KW-0539">Nucleus</keyword>
<evidence type="ECO:0000256" key="9">
    <source>
        <dbReference type="ARBA" id="ARBA00025076"/>
    </source>
</evidence>
<dbReference type="PROSITE" id="PS50077">
    <property type="entry name" value="HEAT_REPEAT"/>
    <property type="match status" value="1"/>
</dbReference>
<evidence type="ECO:0000256" key="1">
    <source>
        <dbReference type="ARBA" id="ARBA00004604"/>
    </source>
</evidence>
<feature type="repeat" description="HEAT" evidence="10">
    <location>
        <begin position="587"/>
        <end position="625"/>
    </location>
</feature>
<proteinExistence type="inferred from homology"/>
<dbReference type="Gene3D" id="1.25.10.10">
    <property type="entry name" value="Leucine-rich Repeat Variant"/>
    <property type="match status" value="1"/>
</dbReference>
<dbReference type="GO" id="GO:0034455">
    <property type="term" value="C:t-UTP complex"/>
    <property type="evidence" value="ECO:0007669"/>
    <property type="project" value="TreeGrafter"/>
</dbReference>
<comment type="caution">
    <text evidence="14">The sequence shown here is derived from an EMBL/GenBank/DDBJ whole genome shotgun (WGS) entry which is preliminary data.</text>
</comment>
<evidence type="ECO:0000256" key="5">
    <source>
        <dbReference type="ARBA" id="ARBA00022517"/>
    </source>
</evidence>
<dbReference type="GO" id="GO:0030515">
    <property type="term" value="F:snoRNA binding"/>
    <property type="evidence" value="ECO:0007669"/>
    <property type="project" value="TreeGrafter"/>
</dbReference>
<evidence type="ECO:0000256" key="11">
    <source>
        <dbReference type="RuleBase" id="RU367065"/>
    </source>
</evidence>
<dbReference type="GO" id="GO:0030686">
    <property type="term" value="C:90S preribosome"/>
    <property type="evidence" value="ECO:0007669"/>
    <property type="project" value="TreeGrafter"/>
</dbReference>
<comment type="subcellular location">
    <subcellularLocation>
        <location evidence="1 11">Nucleus</location>
        <location evidence="1 11">Nucleolus</location>
    </subcellularLocation>
</comment>
<dbReference type="InterPro" id="IPR011989">
    <property type="entry name" value="ARM-like"/>
</dbReference>
<organism evidence="14 15">
    <name type="scientific">Lepraria neglecta</name>
    <dbReference type="NCBI Taxonomy" id="209136"/>
    <lineage>
        <taxon>Eukaryota</taxon>
        <taxon>Fungi</taxon>
        <taxon>Dikarya</taxon>
        <taxon>Ascomycota</taxon>
        <taxon>Pezizomycotina</taxon>
        <taxon>Lecanoromycetes</taxon>
        <taxon>OSLEUM clade</taxon>
        <taxon>Lecanoromycetidae</taxon>
        <taxon>Lecanorales</taxon>
        <taxon>Lecanorineae</taxon>
        <taxon>Stereocaulaceae</taxon>
        <taxon>Lepraria</taxon>
    </lineage>
</organism>
<gene>
    <name evidence="14" type="ORF">OEA41_004654</name>
</gene>
<dbReference type="GO" id="GO:0000462">
    <property type="term" value="P:maturation of SSU-rRNA from tricistronic rRNA transcript (SSU-rRNA, 5.8S rRNA, LSU-rRNA)"/>
    <property type="evidence" value="ECO:0007669"/>
    <property type="project" value="TreeGrafter"/>
</dbReference>
<dbReference type="Pfam" id="PF23243">
    <property type="entry name" value="HEAT_HEATR1"/>
    <property type="match status" value="1"/>
</dbReference>
<dbReference type="InterPro" id="IPR021133">
    <property type="entry name" value="HEAT_type_2"/>
</dbReference>
<evidence type="ECO:0000313" key="14">
    <source>
        <dbReference type="EMBL" id="KAK3168208.1"/>
    </source>
</evidence>
<dbReference type="EMBL" id="JASNWA010000010">
    <property type="protein sequence ID" value="KAK3168208.1"/>
    <property type="molecule type" value="Genomic_DNA"/>
</dbReference>
<dbReference type="Proteomes" id="UP001276659">
    <property type="component" value="Unassembled WGS sequence"/>
</dbReference>